<dbReference type="EMBL" id="HACM01004387">
    <property type="protein sequence ID" value="CRZ04829.1"/>
    <property type="molecule type" value="Transcribed_RNA"/>
</dbReference>
<proteinExistence type="predicted"/>
<organism evidence="1">
    <name type="scientific">Spongospora subterranea</name>
    <dbReference type="NCBI Taxonomy" id="70186"/>
    <lineage>
        <taxon>Eukaryota</taxon>
        <taxon>Sar</taxon>
        <taxon>Rhizaria</taxon>
        <taxon>Endomyxa</taxon>
        <taxon>Phytomyxea</taxon>
        <taxon>Plasmodiophorida</taxon>
        <taxon>Plasmodiophoridae</taxon>
        <taxon>Spongospora</taxon>
    </lineage>
</organism>
<accession>A0A0H5R8X8</accession>
<evidence type="ECO:0000313" key="1">
    <source>
        <dbReference type="EMBL" id="CRZ04829.1"/>
    </source>
</evidence>
<sequence length="118" mass="12950">MRYFLSTIELNSRAEVGAYPRERVHLGDRTLLRGATLNTTFSCRNIASLKTNLQEPSSIGSAILGTINEDESSSVRSGGLQDVSSRSQISHRFVIRCRITFDVLKHCANNAFCQTAGG</sequence>
<name>A0A0H5R8X8_9EUKA</name>
<protein>
    <submittedName>
        <fullName evidence="1">Uncharacterized protein</fullName>
    </submittedName>
</protein>
<dbReference type="AlphaFoldDB" id="A0A0H5R8X8"/>
<reference evidence="1" key="1">
    <citation type="submission" date="2015-04" db="EMBL/GenBank/DDBJ databases">
        <title>The genome sequence of the plant pathogenic Rhizarian Plasmodiophora brassicae reveals insights in its biotrophic life cycle and the origin of chitin synthesis.</title>
        <authorList>
            <person name="Schwelm A."/>
            <person name="Fogelqvist J."/>
            <person name="Knaust A."/>
            <person name="Julke S."/>
            <person name="Lilja T."/>
            <person name="Dhandapani V."/>
            <person name="Bonilla-Rosso G."/>
            <person name="Karlsson M."/>
            <person name="Shevchenko A."/>
            <person name="Choi S.R."/>
            <person name="Kim H.G."/>
            <person name="Park J.Y."/>
            <person name="Lim Y.P."/>
            <person name="Ludwig-Muller J."/>
            <person name="Dixelius C."/>
        </authorList>
    </citation>
    <scope>NUCLEOTIDE SEQUENCE</scope>
    <source>
        <tissue evidence="1">Potato root galls</tissue>
    </source>
</reference>